<dbReference type="EMBL" id="LMUA01000008">
    <property type="protein sequence ID" value="KUE76596.1"/>
    <property type="molecule type" value="Genomic_DNA"/>
</dbReference>
<comment type="caution">
    <text evidence="1">The sequence shown here is derived from an EMBL/GenBank/DDBJ whole genome shotgun (WGS) entry which is preliminary data.</text>
</comment>
<organism evidence="1 2">
    <name type="scientific">Ruthenibacterium lactatiformans</name>
    <dbReference type="NCBI Taxonomy" id="1550024"/>
    <lineage>
        <taxon>Bacteria</taxon>
        <taxon>Bacillati</taxon>
        <taxon>Bacillota</taxon>
        <taxon>Clostridia</taxon>
        <taxon>Eubacteriales</taxon>
        <taxon>Oscillospiraceae</taxon>
        <taxon>Ruthenibacterium</taxon>
    </lineage>
</organism>
<proteinExistence type="predicted"/>
<name>A0A0W7TS03_9FIRM</name>
<sequence>MDKLFIIVKGGRVEEIYSTKTETELYAEILDFDSMERTEEMEKDLQFRYEAIRELMYRID</sequence>
<accession>A0A0W7TS03</accession>
<dbReference type="AlphaFoldDB" id="A0A0W7TS03"/>
<dbReference type="Proteomes" id="UP000053433">
    <property type="component" value="Unassembled WGS sequence"/>
</dbReference>
<gene>
    <name evidence="1" type="ORF">ASJ35_07610</name>
</gene>
<evidence type="ECO:0000313" key="1">
    <source>
        <dbReference type="EMBL" id="KUE76596.1"/>
    </source>
</evidence>
<protein>
    <submittedName>
        <fullName evidence="1">Uncharacterized protein</fullName>
    </submittedName>
</protein>
<dbReference type="RefSeq" id="WP_016295788.1">
    <property type="nucleotide sequence ID" value="NZ_LMUA01000008.1"/>
</dbReference>
<evidence type="ECO:0000313" key="2">
    <source>
        <dbReference type="Proteomes" id="UP000053433"/>
    </source>
</evidence>
<reference evidence="1 2" key="1">
    <citation type="submission" date="2015-10" db="EMBL/GenBank/DDBJ databases">
        <title>A novel member of the family Ruminococcaceae isolated from human faeces.</title>
        <authorList>
            <person name="Shkoporov A.N."/>
            <person name="Chaplin A.V."/>
            <person name="Motuzova O.V."/>
            <person name="Kafarskaia L.I."/>
            <person name="Efimov B.A."/>
        </authorList>
    </citation>
    <scope>NUCLEOTIDE SEQUENCE [LARGE SCALE GENOMIC DNA]</scope>
    <source>
        <strain evidence="1 2">668</strain>
    </source>
</reference>